<gene>
    <name evidence="1" type="ORF">KC19_9G170200</name>
</gene>
<dbReference type="EMBL" id="CM026430">
    <property type="protein sequence ID" value="KAG0562771.1"/>
    <property type="molecule type" value="Genomic_DNA"/>
</dbReference>
<evidence type="ECO:0000313" key="2">
    <source>
        <dbReference type="Proteomes" id="UP000822688"/>
    </source>
</evidence>
<dbReference type="EMBL" id="CM026430">
    <property type="protein sequence ID" value="KAG0562770.1"/>
    <property type="molecule type" value="Genomic_DNA"/>
</dbReference>
<reference evidence="1" key="1">
    <citation type="submission" date="2020-06" db="EMBL/GenBank/DDBJ databases">
        <title>WGS assembly of Ceratodon purpureus strain R40.</title>
        <authorList>
            <person name="Carey S.B."/>
            <person name="Jenkins J."/>
            <person name="Shu S."/>
            <person name="Lovell J.T."/>
            <person name="Sreedasyam A."/>
            <person name="Maumus F."/>
            <person name="Tiley G.P."/>
            <person name="Fernandez-Pozo N."/>
            <person name="Barry K."/>
            <person name="Chen C."/>
            <person name="Wang M."/>
            <person name="Lipzen A."/>
            <person name="Daum C."/>
            <person name="Saski C.A."/>
            <person name="Payton A.C."/>
            <person name="Mcbreen J.C."/>
            <person name="Conrad R.E."/>
            <person name="Kollar L.M."/>
            <person name="Olsson S."/>
            <person name="Huttunen S."/>
            <person name="Landis J.B."/>
            <person name="Wickett N.J."/>
            <person name="Johnson M.G."/>
            <person name="Rensing S.A."/>
            <person name="Grimwood J."/>
            <person name="Schmutz J."/>
            <person name="Mcdaniel S.F."/>
        </authorList>
    </citation>
    <scope>NUCLEOTIDE SEQUENCE</scope>
    <source>
        <strain evidence="1">R40</strain>
    </source>
</reference>
<keyword evidence="2" id="KW-1185">Reference proteome</keyword>
<proteinExistence type="predicted"/>
<name>A0A8T0H0X7_CERPU</name>
<protein>
    <submittedName>
        <fullName evidence="1">Uncharacterized protein</fullName>
    </submittedName>
</protein>
<comment type="caution">
    <text evidence="1">The sequence shown here is derived from an EMBL/GenBank/DDBJ whole genome shotgun (WGS) entry which is preliminary data.</text>
</comment>
<dbReference type="AlphaFoldDB" id="A0A8T0H0X7"/>
<organism evidence="1 2">
    <name type="scientific">Ceratodon purpureus</name>
    <name type="common">Fire moss</name>
    <name type="synonym">Dicranum purpureum</name>
    <dbReference type="NCBI Taxonomy" id="3225"/>
    <lineage>
        <taxon>Eukaryota</taxon>
        <taxon>Viridiplantae</taxon>
        <taxon>Streptophyta</taxon>
        <taxon>Embryophyta</taxon>
        <taxon>Bryophyta</taxon>
        <taxon>Bryophytina</taxon>
        <taxon>Bryopsida</taxon>
        <taxon>Dicranidae</taxon>
        <taxon>Pseudoditrichales</taxon>
        <taxon>Ditrichaceae</taxon>
        <taxon>Ceratodon</taxon>
    </lineage>
</organism>
<evidence type="ECO:0000313" key="1">
    <source>
        <dbReference type="EMBL" id="KAG0562772.1"/>
    </source>
</evidence>
<sequence length="151" mass="16402">MAQREIVFVNGSNVRLKFSYRYGLTASKIQYLQTLAPNESFTYKVRDDGTYEKIEVDYQISSEGSGYFKPTNLKINADTMSKYSKITVADCGHSGDVGTARMFRLETEDRPPTPGASEIVSGIARGIADSVGSVGARLFGNGASAGQDIPR</sequence>
<accession>A0A8T0H0X7</accession>
<dbReference type="EMBL" id="CM026430">
    <property type="protein sequence ID" value="KAG0562772.1"/>
    <property type="molecule type" value="Genomic_DNA"/>
</dbReference>
<dbReference type="Proteomes" id="UP000822688">
    <property type="component" value="Chromosome 9"/>
</dbReference>